<keyword evidence="4" id="KW-1185">Reference proteome</keyword>
<protein>
    <submittedName>
        <fullName evidence="3">Extracellular solute-binding protein, family 3</fullName>
    </submittedName>
</protein>
<name>A0A8J6E272_9EUKA</name>
<dbReference type="AlphaFoldDB" id="A0A8J6E272"/>
<gene>
    <name evidence="3" type="ORF">J8273_3962</name>
</gene>
<keyword evidence="2" id="KW-0732">Signal</keyword>
<evidence type="ECO:0000256" key="2">
    <source>
        <dbReference type="SAM" id="SignalP"/>
    </source>
</evidence>
<dbReference type="EMBL" id="JAHDYR010000015">
    <property type="protein sequence ID" value="KAG9394328.1"/>
    <property type="molecule type" value="Genomic_DNA"/>
</dbReference>
<feature type="signal peptide" evidence="2">
    <location>
        <begin position="1"/>
        <end position="27"/>
    </location>
</feature>
<dbReference type="SUPFAM" id="SSF53850">
    <property type="entry name" value="Periplasmic binding protein-like II"/>
    <property type="match status" value="2"/>
</dbReference>
<keyword evidence="1" id="KW-0812">Transmembrane</keyword>
<feature type="transmembrane region" description="Helical" evidence="1">
    <location>
        <begin position="610"/>
        <end position="638"/>
    </location>
</feature>
<reference evidence="3" key="1">
    <citation type="submission" date="2021-05" db="EMBL/GenBank/DDBJ databases">
        <title>A free-living protist that lacks canonical eukaryotic 1 DNA replication and segregation systems.</title>
        <authorList>
            <person name="Salas-Leiva D.E."/>
            <person name="Tromer E.C."/>
            <person name="Curtis B.A."/>
            <person name="Jerlstrom-Hultqvist J."/>
            <person name="Kolisko M."/>
            <person name="Yi Z."/>
            <person name="Salas-Leiva J.S."/>
            <person name="Gallot-Lavallee L."/>
            <person name="Kops G.J.P.L."/>
            <person name="Archibald J.M."/>
            <person name="Simpson A.G.B."/>
            <person name="Roger A.J."/>
        </authorList>
    </citation>
    <scope>NUCLEOTIDE SEQUENCE</scope>
    <source>
        <strain evidence="3">BICM</strain>
    </source>
</reference>
<evidence type="ECO:0000256" key="1">
    <source>
        <dbReference type="SAM" id="Phobius"/>
    </source>
</evidence>
<accession>A0A8J6E272</accession>
<organism evidence="3 4">
    <name type="scientific">Carpediemonas membranifera</name>
    <dbReference type="NCBI Taxonomy" id="201153"/>
    <lineage>
        <taxon>Eukaryota</taxon>
        <taxon>Metamonada</taxon>
        <taxon>Carpediemonas-like organisms</taxon>
        <taxon>Carpediemonas</taxon>
    </lineage>
</organism>
<keyword evidence="1" id="KW-1133">Transmembrane helix</keyword>
<proteinExistence type="predicted"/>
<feature type="chain" id="PRO_5035238321" evidence="2">
    <location>
        <begin position="28"/>
        <end position="655"/>
    </location>
</feature>
<keyword evidence="1" id="KW-0472">Membrane</keyword>
<sequence>MEHRTKTAMHALRQLLLVAALAAAVWCYTYDEGNSDLLNAFNAFLGDIVADGEYYEIYEAYYGTWTEDEPFSPYDCTLSRHHWPREDAIADEGAFQDILSNRAIHVTGTNLGAPGAFMQYDNGTYYGFEVELIERFAVAVSRKYGVGSISVDVSIYDDGVTDSLGTFSTDATEHFLIGALTNTVARRAVINFACGSLNTGPIMMIGSTVHGDLDTATWSTFNSSAYTFCVEEGTVFDDYRETYCPATVRVSCSATAGHMCIEDMLQGGLCDLLPTDLPTAQYLFTHEQEKMAGVTLGPMVVTGETLAVVVSKDAPFYYYGNELLVQTWNEAYRLFDWASAQASTMANTTTAPPPELNIDTSYVMERNDVRYPTGVLRTVLDLTLLTIGYIPWPGFHDVADNGTHTGFEVLMAENFISYILDQYGVSLVPVWVDMSAKSIREVVQALQDGDVTLVLGGVLSRSDRTSSGTFGGIYYTTEMTVLANTAVGVGAVTDIAALNVPTTTACKYSINRCADLTDSHLSAATVVQMDTMDECLDAVASGAADVFLCTRVMFENARDADPTLAATTAVWDGTVTRGEFMAPVFRNDALSEKEEEPTAIKLYARWRLTILQLAIVLAGAAVFMGAWGGCTVASGFFLHDQVITRAAVRTAKPQD</sequence>
<dbReference type="Gene3D" id="3.40.190.10">
    <property type="entry name" value="Periplasmic binding protein-like II"/>
    <property type="match status" value="4"/>
</dbReference>
<comment type="caution">
    <text evidence="3">The sequence shown here is derived from an EMBL/GenBank/DDBJ whole genome shotgun (WGS) entry which is preliminary data.</text>
</comment>
<dbReference type="PANTHER" id="PTHR35936">
    <property type="entry name" value="MEMBRANE-BOUND LYTIC MUREIN TRANSGLYCOSYLASE F"/>
    <property type="match status" value="1"/>
</dbReference>
<dbReference type="Proteomes" id="UP000717585">
    <property type="component" value="Unassembled WGS sequence"/>
</dbReference>
<evidence type="ECO:0000313" key="4">
    <source>
        <dbReference type="Proteomes" id="UP000717585"/>
    </source>
</evidence>
<evidence type="ECO:0000313" key="3">
    <source>
        <dbReference type="EMBL" id="KAG9394328.1"/>
    </source>
</evidence>